<evidence type="ECO:0000313" key="2">
    <source>
        <dbReference type="EMBL" id="RKQ90662.1"/>
    </source>
</evidence>
<reference evidence="2 3" key="1">
    <citation type="submission" date="2018-10" db="EMBL/GenBank/DDBJ databases">
        <title>Genomic Encyclopedia of Archaeal and Bacterial Type Strains, Phase II (KMG-II): from individual species to whole genera.</title>
        <authorList>
            <person name="Goeker M."/>
        </authorList>
    </citation>
    <scope>NUCLEOTIDE SEQUENCE [LARGE SCALE GENOMIC DNA]</scope>
    <source>
        <strain evidence="2 3">DSM 14954</strain>
    </source>
</reference>
<evidence type="ECO:0000313" key="3">
    <source>
        <dbReference type="Proteomes" id="UP000278962"/>
    </source>
</evidence>
<accession>A0A660L6H2</accession>
<comment type="caution">
    <text evidence="2">The sequence shown here is derived from an EMBL/GenBank/DDBJ whole genome shotgun (WGS) entry which is preliminary data.</text>
</comment>
<feature type="signal peptide" evidence="1">
    <location>
        <begin position="1"/>
        <end position="20"/>
    </location>
</feature>
<protein>
    <submittedName>
        <fullName evidence="2">Uncharacterized protein</fullName>
    </submittedName>
</protein>
<feature type="chain" id="PRO_5025014981" evidence="1">
    <location>
        <begin position="21"/>
        <end position="658"/>
    </location>
</feature>
<dbReference type="RefSeq" id="WP_121247601.1">
    <property type="nucleotide sequence ID" value="NZ_RBIL01000001.1"/>
</dbReference>
<dbReference type="EMBL" id="RBIL01000001">
    <property type="protein sequence ID" value="RKQ90662.1"/>
    <property type="molecule type" value="Genomic_DNA"/>
</dbReference>
<organism evidence="2 3">
    <name type="scientific">Solirubrobacter pauli</name>
    <dbReference type="NCBI Taxonomy" id="166793"/>
    <lineage>
        <taxon>Bacteria</taxon>
        <taxon>Bacillati</taxon>
        <taxon>Actinomycetota</taxon>
        <taxon>Thermoleophilia</taxon>
        <taxon>Solirubrobacterales</taxon>
        <taxon>Solirubrobacteraceae</taxon>
        <taxon>Solirubrobacter</taxon>
    </lineage>
</organism>
<keyword evidence="1" id="KW-0732">Signal</keyword>
<dbReference type="AlphaFoldDB" id="A0A660L6H2"/>
<evidence type="ECO:0000256" key="1">
    <source>
        <dbReference type="SAM" id="SignalP"/>
    </source>
</evidence>
<proteinExistence type="predicted"/>
<dbReference type="OrthoDB" id="5247677at2"/>
<keyword evidence="3" id="KW-1185">Reference proteome</keyword>
<gene>
    <name evidence="2" type="ORF">C8N24_0475</name>
</gene>
<sequence length="658" mass="68361">MRALLLSLALLAGAPASASAALGQVEPVKVSQDESCLGATGRPGEISSPTTSGVRFFVATREGLKPGGRVQLADGQFRCEAVAGKPTGAGVIVGQSYTPTVEGETDERIVASLRDPGGAWGAPVTIPVEQGWSPDVVDASVSERGDVLISWRERKSTGRRSETFRFRTVRRAPGAAFGAPETIGTAADRNEHITGEIAATGEAFVLTTRVDGDKAPYTAPVSVSTATADTAFSAPTPIGTSSWLFAPVLAVGADGRAIVAIRSATGVVVIERPPGGAFGPAVTVGETSDPVGIGMAATVGADGRASIGWGNYSTGTIQFASRPTAGASWTRTQVNGGGTLFPKFYDPFFLVLFSDLFGFGPGGLIFNEPLGRLQLTGDGRSALAWFVGSALSPAPALATTPLAGGPVTLQDGGPTLDGAGLVFAATLGDGTPALAWTEGTSAKSGPRLHLAAEGVVEQPDPAAPRVLIGAPLERRLGSKEALRFPVSCSGPCEVEVALGDPSLELGATFTLKRAGRRVVKLDEAAILADRRARPIRLAVAYRAPGAKRVKVRTTSIRFARRGELPFAEVEHVRAVRRGGTIRVTWALKGNVHEPDEPLFVTATRTRARAEQPLALRSITLGKRRTFSVTLRAGAEAKFVTVRTVGFVIGKGRTVVPVR</sequence>
<dbReference type="Proteomes" id="UP000278962">
    <property type="component" value="Unassembled WGS sequence"/>
</dbReference>
<name>A0A660L6H2_9ACTN</name>